<evidence type="ECO:0000313" key="2">
    <source>
        <dbReference type="EMBL" id="SNT35181.1"/>
    </source>
</evidence>
<dbReference type="AlphaFoldDB" id="A0A239LXK3"/>
<keyword evidence="3" id="KW-1185">Reference proteome</keyword>
<feature type="compositionally biased region" description="Basic and acidic residues" evidence="1">
    <location>
        <begin position="9"/>
        <end position="26"/>
    </location>
</feature>
<evidence type="ECO:0000313" key="3">
    <source>
        <dbReference type="Proteomes" id="UP000198356"/>
    </source>
</evidence>
<accession>A0A239LXK3</accession>
<dbReference type="RefSeq" id="WP_089409950.1">
    <property type="nucleotide sequence ID" value="NZ_FZOU01000008.1"/>
</dbReference>
<gene>
    <name evidence="2" type="ORF">SAMN05421770_10857</name>
</gene>
<evidence type="ECO:0000256" key="1">
    <source>
        <dbReference type="SAM" id="MobiDB-lite"/>
    </source>
</evidence>
<name>A0A239LXK3_9BACT</name>
<organism evidence="2 3">
    <name type="scientific">Granulicella rosea</name>
    <dbReference type="NCBI Taxonomy" id="474952"/>
    <lineage>
        <taxon>Bacteria</taxon>
        <taxon>Pseudomonadati</taxon>
        <taxon>Acidobacteriota</taxon>
        <taxon>Terriglobia</taxon>
        <taxon>Terriglobales</taxon>
        <taxon>Acidobacteriaceae</taxon>
        <taxon>Granulicella</taxon>
    </lineage>
</organism>
<dbReference type="OrthoDB" id="106944at2"/>
<reference evidence="2 3" key="1">
    <citation type="submission" date="2017-06" db="EMBL/GenBank/DDBJ databases">
        <authorList>
            <person name="Kim H.J."/>
            <person name="Triplett B.A."/>
        </authorList>
    </citation>
    <scope>NUCLEOTIDE SEQUENCE [LARGE SCALE GENOMIC DNA]</scope>
    <source>
        <strain evidence="2 3">DSM 18704</strain>
    </source>
</reference>
<evidence type="ECO:0008006" key="4">
    <source>
        <dbReference type="Google" id="ProtNLM"/>
    </source>
</evidence>
<feature type="region of interest" description="Disordered" evidence="1">
    <location>
        <begin position="1"/>
        <end position="26"/>
    </location>
</feature>
<proteinExistence type="predicted"/>
<dbReference type="Proteomes" id="UP000198356">
    <property type="component" value="Unassembled WGS sequence"/>
</dbReference>
<sequence length="395" mass="44552">MAKVPAEQKTTREPKKTRDRAGEEKRSQLALFHNARDIRDVRETGDMNELWLVAQALILCGLPYDEVADTQWERRARLGDGSHLTVTFAATVKGTPVPFGQDRGPLYFMIDRALAERRNLQQEIAANKDLALTPDLNEVERMRRERERARILDGARFVEWSTAADYLNAMGKPTGGTDYAILKQRMKRIRACAISIVRDRPDGESESLVLPIIRASRAPGWAKSPSEAKGLIDDGKLTLTAPRAPHEDRPIGFEIGQDFFQDFVEHHVPVPAVLIKKLLRRPKTLDLVMWLCWRVFAAKTDTFIPIADLKSQLGSTDSNDGRLLADLRKAIEFLKQAGWKQLRAEVVVNGHRLKKGQPGKSGLKIGPPRDRIYFNQENGKNLKLHGPEVSSDWDS</sequence>
<dbReference type="EMBL" id="FZOU01000008">
    <property type="protein sequence ID" value="SNT35181.1"/>
    <property type="molecule type" value="Genomic_DNA"/>
</dbReference>
<protein>
    <recommendedName>
        <fullName evidence="4">RepA protein</fullName>
    </recommendedName>
</protein>